<name>A0A238KYZ8_9RHOB</name>
<dbReference type="OrthoDB" id="9797162at2"/>
<evidence type="ECO:0000313" key="2">
    <source>
        <dbReference type="Proteomes" id="UP000220836"/>
    </source>
</evidence>
<dbReference type="Gene3D" id="1.25.40.290">
    <property type="entry name" value="ARM repeat domains"/>
    <property type="match status" value="1"/>
</dbReference>
<reference evidence="1 2" key="1">
    <citation type="submission" date="2017-05" db="EMBL/GenBank/DDBJ databases">
        <authorList>
            <person name="Song R."/>
            <person name="Chenine A.L."/>
            <person name="Ruprecht R.M."/>
        </authorList>
    </citation>
    <scope>NUCLEOTIDE SEQUENCE [LARGE SCALE GENOMIC DNA]</scope>
    <source>
        <strain evidence="1 2">CECT 8663</strain>
    </source>
</reference>
<keyword evidence="2" id="KW-1185">Reference proteome</keyword>
<organism evidence="1 2">
    <name type="scientific">Pelagimonas varians</name>
    <dbReference type="NCBI Taxonomy" id="696760"/>
    <lineage>
        <taxon>Bacteria</taxon>
        <taxon>Pseudomonadati</taxon>
        <taxon>Pseudomonadota</taxon>
        <taxon>Alphaproteobacteria</taxon>
        <taxon>Rhodobacterales</taxon>
        <taxon>Roseobacteraceae</taxon>
        <taxon>Pelagimonas</taxon>
    </lineage>
</organism>
<dbReference type="SUPFAM" id="SSF48371">
    <property type="entry name" value="ARM repeat"/>
    <property type="match status" value="1"/>
</dbReference>
<gene>
    <name evidence="1" type="ORF">PEV8663_03687</name>
</gene>
<evidence type="ECO:0000313" key="1">
    <source>
        <dbReference type="EMBL" id="SMX47947.1"/>
    </source>
</evidence>
<dbReference type="Proteomes" id="UP000220836">
    <property type="component" value="Unassembled WGS sequence"/>
</dbReference>
<dbReference type="EMBL" id="FXYH01000016">
    <property type="protein sequence ID" value="SMX47947.1"/>
    <property type="molecule type" value="Genomic_DNA"/>
</dbReference>
<accession>A0A238KYZ8</accession>
<proteinExistence type="predicted"/>
<dbReference type="InterPro" id="IPR016024">
    <property type="entry name" value="ARM-type_fold"/>
</dbReference>
<evidence type="ECO:0008006" key="3">
    <source>
        <dbReference type="Google" id="ProtNLM"/>
    </source>
</evidence>
<dbReference type="AlphaFoldDB" id="A0A238KYZ8"/>
<protein>
    <recommendedName>
        <fullName evidence="3">DNA alkylation repair enzyme</fullName>
    </recommendedName>
</protein>
<dbReference type="RefSeq" id="WP_097806148.1">
    <property type="nucleotide sequence ID" value="NZ_FXYH01000016.1"/>
</dbReference>
<sequence length="384" mass="42318">MARGPDGQGGGAGFSLADQLFNADSVGDLAREYSVLPGFDPDAFQQEVLAGFPNLGLLERLDWIATCVEKRLPAGFPAMADALSAAMAPELDADKTDDDFGRFIHAVPGILAVRHGLETHRDLSLDLIHAATKRFSMEFYIRPFINRWPDETLARLDTWCEDENYHVRRLVSEGTRPRLPWARNIDIAPLVPLRYLDRLYADPTRYVTRSLANHMNDLSKVVPDDVVPRLGAWADSGAQDPKEMAWITRHSLRTAVKRGERGALDLLGYHAGDVTGQLRILTPQVTVGAALEFEIELCAPSDLPVMVDYRLRFKRPKGSAEKVFKLKTAKLAKGDMLALSKTHKLKGNASTFTLHPGTHGVTVQVNGQDVANGEFELVAADPST</sequence>